<organism evidence="11 12">
    <name type="scientific">Bicyclus anynana</name>
    <name type="common">Squinting bush brown butterfly</name>
    <dbReference type="NCBI Taxonomy" id="110368"/>
    <lineage>
        <taxon>Eukaryota</taxon>
        <taxon>Metazoa</taxon>
        <taxon>Ecdysozoa</taxon>
        <taxon>Arthropoda</taxon>
        <taxon>Hexapoda</taxon>
        <taxon>Insecta</taxon>
        <taxon>Pterygota</taxon>
        <taxon>Neoptera</taxon>
        <taxon>Endopterygota</taxon>
        <taxon>Lepidoptera</taxon>
        <taxon>Glossata</taxon>
        <taxon>Ditrysia</taxon>
        <taxon>Papilionoidea</taxon>
        <taxon>Nymphalidae</taxon>
        <taxon>Satyrinae</taxon>
        <taxon>Satyrini</taxon>
        <taxon>Mycalesina</taxon>
        <taxon>Bicyclus</taxon>
    </lineage>
</organism>
<accession>A0ABM3LHV4</accession>
<reference evidence="12" key="1">
    <citation type="submission" date="2025-08" db="UniProtKB">
        <authorList>
            <consortium name="RefSeq"/>
        </authorList>
    </citation>
    <scope>IDENTIFICATION</scope>
</reference>
<sequence>MFGLLFYWTRFLDAYYASDQLNYLVFVYNLLRIIIFRREVPNVILETIKNYISAGAFLASIAGISAFVGFGTTLAAAKKSDPKYFNKGVHGSAELADAGALLALRALGWGTLYAIGGTTCLCYGIWKLSGAKDLKEFRMKMGNLLPVVPKNNPPQSRTEFSGMNDLMTYLSEEYGSKKAQDVIDK</sequence>
<feature type="transmembrane region" description="Helical" evidence="10">
    <location>
        <begin position="20"/>
        <end position="36"/>
    </location>
</feature>
<evidence type="ECO:0000256" key="6">
    <source>
        <dbReference type="ARBA" id="ARBA00022989"/>
    </source>
</evidence>
<keyword evidence="4 10" id="KW-0812">Transmembrane</keyword>
<dbReference type="Pfam" id="PF07096">
    <property type="entry name" value="DUF1358"/>
    <property type="match status" value="1"/>
</dbReference>
<comment type="function">
    <text evidence="9">Scaffold protein that participates in the c-ring assembly of mitochondrial ATP synthase (F(1)F(0) ATP synthase or complex V) by facilitating the membrane insertion and oligomer formation of the subunit c/ATP5MC3. Participates in the incorporation of the c-ring into vestigial complexes. Additionally influences the incorporation of subunits MT-ATP6, MT-ATP8, ATP5MJ, and ATP5MK in the ATP synthase.</text>
</comment>
<evidence type="ECO:0000256" key="10">
    <source>
        <dbReference type="SAM" id="Phobius"/>
    </source>
</evidence>
<evidence type="ECO:0000256" key="2">
    <source>
        <dbReference type="ARBA" id="ARBA00007570"/>
    </source>
</evidence>
<evidence type="ECO:0000256" key="1">
    <source>
        <dbReference type="ARBA" id="ARBA00004448"/>
    </source>
</evidence>
<feature type="transmembrane region" description="Helical" evidence="10">
    <location>
        <begin position="106"/>
        <end position="126"/>
    </location>
</feature>
<dbReference type="RefSeq" id="XP_052738637.1">
    <property type="nucleotide sequence ID" value="XM_052882677.1"/>
</dbReference>
<feature type="transmembrane region" description="Helical" evidence="10">
    <location>
        <begin position="56"/>
        <end position="77"/>
    </location>
</feature>
<evidence type="ECO:0000256" key="3">
    <source>
        <dbReference type="ARBA" id="ARBA00013934"/>
    </source>
</evidence>
<dbReference type="PANTHER" id="PTHR13141">
    <property type="entry name" value="TRANSMEMBRANE PROTEIN 242"/>
    <property type="match status" value="1"/>
</dbReference>
<keyword evidence="7" id="KW-0496">Mitochondrion</keyword>
<evidence type="ECO:0000256" key="5">
    <source>
        <dbReference type="ARBA" id="ARBA00022792"/>
    </source>
</evidence>
<dbReference type="GeneID" id="112048610"/>
<proteinExistence type="inferred from homology"/>
<dbReference type="InterPro" id="IPR009792">
    <property type="entry name" value="TMEM242"/>
</dbReference>
<evidence type="ECO:0000256" key="8">
    <source>
        <dbReference type="ARBA" id="ARBA00023136"/>
    </source>
</evidence>
<keyword evidence="5" id="KW-0999">Mitochondrion inner membrane</keyword>
<comment type="similarity">
    <text evidence="2">Belongs to the TMEM242 family.</text>
</comment>
<keyword evidence="8 10" id="KW-0472">Membrane</keyword>
<comment type="subcellular location">
    <subcellularLocation>
        <location evidence="1">Mitochondrion inner membrane</location>
        <topology evidence="1">Multi-pass membrane protein</topology>
    </subcellularLocation>
</comment>
<evidence type="ECO:0000256" key="9">
    <source>
        <dbReference type="ARBA" id="ARBA00045905"/>
    </source>
</evidence>
<evidence type="ECO:0000313" key="11">
    <source>
        <dbReference type="Proteomes" id="UP001652582"/>
    </source>
</evidence>
<dbReference type="Proteomes" id="UP001652582">
    <property type="component" value="Chromosome 7"/>
</dbReference>
<keyword evidence="11" id="KW-1185">Reference proteome</keyword>
<protein>
    <recommendedName>
        <fullName evidence="3">Transmembrane protein 242</fullName>
    </recommendedName>
</protein>
<gene>
    <name evidence="12" type="primary">LOC112048610</name>
</gene>
<evidence type="ECO:0000256" key="7">
    <source>
        <dbReference type="ARBA" id="ARBA00023128"/>
    </source>
</evidence>
<evidence type="ECO:0000313" key="12">
    <source>
        <dbReference type="RefSeq" id="XP_052738637.1"/>
    </source>
</evidence>
<evidence type="ECO:0000256" key="4">
    <source>
        <dbReference type="ARBA" id="ARBA00022692"/>
    </source>
</evidence>
<name>A0ABM3LHV4_BICAN</name>
<keyword evidence="6 10" id="KW-1133">Transmembrane helix</keyword>
<dbReference type="PANTHER" id="PTHR13141:SF4">
    <property type="entry name" value="TRANSMEMBRANE PROTEIN 242"/>
    <property type="match status" value="1"/>
</dbReference>